<keyword evidence="10 16" id="KW-0328">Glycosyltransferase</keyword>
<dbReference type="SUPFAM" id="SSF53850">
    <property type="entry name" value="Periplasmic binding protein-like II"/>
    <property type="match status" value="1"/>
</dbReference>
<dbReference type="InterPro" id="IPR013820">
    <property type="entry name" value="ATP_PRibTrfase_cat"/>
</dbReference>
<keyword evidence="14 16" id="KW-0368">Histidine biosynthesis</keyword>
<comment type="subcellular location">
    <subcellularLocation>
        <location evidence="2 16">Cytoplasm</location>
    </subcellularLocation>
</comment>
<keyword evidence="8 16" id="KW-0963">Cytoplasm</keyword>
<keyword evidence="11 16" id="KW-0808">Transferase</keyword>
<evidence type="ECO:0000256" key="14">
    <source>
        <dbReference type="ARBA" id="ARBA00023102"/>
    </source>
</evidence>
<comment type="domain">
    <text evidence="16">Lacks the C-terminal regulatory region which is replaced by HisZ.</text>
</comment>
<dbReference type="EMBL" id="AACCXM010000001">
    <property type="protein sequence ID" value="EAK0467894.1"/>
    <property type="molecule type" value="Genomic_DNA"/>
</dbReference>
<dbReference type="UniPathway" id="UPA00031">
    <property type="reaction ID" value="UER00006"/>
</dbReference>
<comment type="function">
    <text evidence="15 16">Catalyzes the condensation of ATP and 5-phosphoribose 1-diphosphate to form N'-(5'-phosphoribosyl)-ATP (PR-ATP). Has a crucial role in the pathway because the rate of histidine biosynthesis seems to be controlled primarily by regulation of HisG enzymatic activity.</text>
</comment>
<dbReference type="NCBIfam" id="TIGR00070">
    <property type="entry name" value="hisG"/>
    <property type="match status" value="1"/>
</dbReference>
<dbReference type="OMA" id="YVMMDYD"/>
<dbReference type="EMBL" id="AACCXK010000002">
    <property type="protein sequence ID" value="EAK0452330.1"/>
    <property type="molecule type" value="Genomic_DNA"/>
</dbReference>
<keyword evidence="12 16" id="KW-0547">Nucleotide-binding</keyword>
<dbReference type="Proteomes" id="UP000557842">
    <property type="component" value="Unassembled WGS sequence"/>
</dbReference>
<evidence type="ECO:0000313" key="21">
    <source>
        <dbReference type="EMBL" id="EAK0467894.1"/>
    </source>
</evidence>
<evidence type="ECO:0000256" key="5">
    <source>
        <dbReference type="ARBA" id="ARBA00011496"/>
    </source>
</evidence>
<evidence type="ECO:0000256" key="12">
    <source>
        <dbReference type="ARBA" id="ARBA00022741"/>
    </source>
</evidence>
<evidence type="ECO:0000256" key="9">
    <source>
        <dbReference type="ARBA" id="ARBA00022605"/>
    </source>
</evidence>
<dbReference type="EMBL" id="AABQDW010000001">
    <property type="protein sequence ID" value="EAI5407107.1"/>
    <property type="molecule type" value="Genomic_DNA"/>
</dbReference>
<evidence type="ECO:0000313" key="22">
    <source>
        <dbReference type="Proteomes" id="UP000535509"/>
    </source>
</evidence>
<proteinExistence type="inferred from homology"/>
<dbReference type="RefSeq" id="WP_010400265.1">
    <property type="nucleotide sequence ID" value="NZ_AABUZP020000005.1"/>
</dbReference>
<dbReference type="SMR" id="A0A5L4IJK4"/>
<comment type="similarity">
    <text evidence="4 16">Belongs to the ATP phosphoribosyltransferase family. Short subfamily.</text>
</comment>
<evidence type="ECO:0000256" key="1">
    <source>
        <dbReference type="ARBA" id="ARBA00000915"/>
    </source>
</evidence>
<evidence type="ECO:0000313" key="23">
    <source>
        <dbReference type="Proteomes" id="UP000557842"/>
    </source>
</evidence>
<dbReference type="Pfam" id="PF01634">
    <property type="entry name" value="HisG"/>
    <property type="match status" value="1"/>
</dbReference>
<dbReference type="Proteomes" id="UP000535509">
    <property type="component" value="Unassembled WGS sequence"/>
</dbReference>
<keyword evidence="22" id="KW-1185">Reference proteome</keyword>
<evidence type="ECO:0000256" key="15">
    <source>
        <dbReference type="ARBA" id="ARBA00024861"/>
    </source>
</evidence>
<dbReference type="PANTHER" id="PTHR21403:SF8">
    <property type="entry name" value="ATP PHOSPHORIBOSYLTRANSFERASE"/>
    <property type="match status" value="1"/>
</dbReference>
<comment type="caution">
    <text evidence="21">The sequence shown here is derived from an EMBL/GenBank/DDBJ whole genome shotgun (WGS) entry which is preliminary data.</text>
</comment>
<dbReference type="CDD" id="cd13595">
    <property type="entry name" value="PBP2_HisGs"/>
    <property type="match status" value="1"/>
</dbReference>
<dbReference type="InterPro" id="IPR001348">
    <property type="entry name" value="ATP_PRibTrfase_HisG"/>
</dbReference>
<evidence type="ECO:0000313" key="19">
    <source>
        <dbReference type="EMBL" id="EAI8859858.1"/>
    </source>
</evidence>
<dbReference type="PANTHER" id="PTHR21403">
    <property type="entry name" value="ATP PHOSPHORIBOSYLTRANSFERASE ATP-PRTASE"/>
    <property type="match status" value="1"/>
</dbReference>
<evidence type="ECO:0000313" key="18">
    <source>
        <dbReference type="EMBL" id="EAI5407107.1"/>
    </source>
</evidence>
<dbReference type="GO" id="GO:0000105">
    <property type="term" value="P:L-histidine biosynthetic process"/>
    <property type="evidence" value="ECO:0007669"/>
    <property type="project" value="UniProtKB-UniRule"/>
</dbReference>
<keyword evidence="13 16" id="KW-0067">ATP-binding</keyword>
<evidence type="ECO:0000256" key="3">
    <source>
        <dbReference type="ARBA" id="ARBA00004667"/>
    </source>
</evidence>
<dbReference type="HAMAP" id="MF_01018">
    <property type="entry name" value="HisG_Short"/>
    <property type="match status" value="1"/>
</dbReference>
<protein>
    <recommendedName>
        <fullName evidence="7 16">ATP phosphoribosyltransferase</fullName>
        <shortName evidence="16">ATP-PRT</shortName>
        <shortName evidence="16">ATP-PRTase</shortName>
        <ecNumber evidence="6 16">2.4.2.17</ecNumber>
    </recommendedName>
</protein>
<evidence type="ECO:0000313" key="20">
    <source>
        <dbReference type="EMBL" id="EAK0452330.1"/>
    </source>
</evidence>
<dbReference type="GeneID" id="61064976"/>
<evidence type="ECO:0000256" key="4">
    <source>
        <dbReference type="ARBA" id="ARBA00009489"/>
    </source>
</evidence>
<dbReference type="EMBL" id="AABTCC010000033">
    <property type="protein sequence ID" value="EAI8859858.1"/>
    <property type="molecule type" value="Genomic_DNA"/>
</dbReference>
<organism evidence="21">
    <name type="scientific">Campylobacter fetus</name>
    <dbReference type="NCBI Taxonomy" id="196"/>
    <lineage>
        <taxon>Bacteria</taxon>
        <taxon>Pseudomonadati</taxon>
        <taxon>Campylobacterota</taxon>
        <taxon>Epsilonproteobacteria</taxon>
        <taxon>Campylobacterales</taxon>
        <taxon>Campylobacteraceae</taxon>
        <taxon>Campylobacter</taxon>
    </lineage>
</organism>
<comment type="catalytic activity">
    <reaction evidence="1 16">
        <text>1-(5-phospho-beta-D-ribosyl)-ATP + diphosphate = 5-phospho-alpha-D-ribose 1-diphosphate + ATP</text>
        <dbReference type="Rhea" id="RHEA:18473"/>
        <dbReference type="ChEBI" id="CHEBI:30616"/>
        <dbReference type="ChEBI" id="CHEBI:33019"/>
        <dbReference type="ChEBI" id="CHEBI:58017"/>
        <dbReference type="ChEBI" id="CHEBI:73183"/>
        <dbReference type="EC" id="2.4.2.17"/>
    </reaction>
</comment>
<comment type="pathway">
    <text evidence="3 16">Amino-acid biosynthesis; L-histidine biosynthesis; L-histidine from 5-phospho-alpha-D-ribose 1-diphosphate: step 1/9.</text>
</comment>
<dbReference type="FunFam" id="3.40.190.10:FF:000008">
    <property type="entry name" value="ATP phosphoribosyltransferase"/>
    <property type="match status" value="1"/>
</dbReference>
<evidence type="ECO:0000256" key="10">
    <source>
        <dbReference type="ARBA" id="ARBA00022676"/>
    </source>
</evidence>
<dbReference type="EC" id="2.4.2.17" evidence="6 16"/>
<evidence type="ECO:0000259" key="17">
    <source>
        <dbReference type="Pfam" id="PF01634"/>
    </source>
</evidence>
<dbReference type="GO" id="GO:0005737">
    <property type="term" value="C:cytoplasm"/>
    <property type="evidence" value="ECO:0007669"/>
    <property type="project" value="UniProtKB-SubCell"/>
</dbReference>
<dbReference type="GO" id="GO:0003879">
    <property type="term" value="F:ATP phosphoribosyltransferase activity"/>
    <property type="evidence" value="ECO:0007669"/>
    <property type="project" value="UniProtKB-UniRule"/>
</dbReference>
<dbReference type="InterPro" id="IPR018198">
    <property type="entry name" value="ATP_PRibTrfase_CS"/>
</dbReference>
<dbReference type="GO" id="GO:0005524">
    <property type="term" value="F:ATP binding"/>
    <property type="evidence" value="ECO:0007669"/>
    <property type="project" value="UniProtKB-KW"/>
</dbReference>
<evidence type="ECO:0000256" key="11">
    <source>
        <dbReference type="ARBA" id="ARBA00022679"/>
    </source>
</evidence>
<evidence type="ECO:0000256" key="16">
    <source>
        <dbReference type="HAMAP-Rule" id="MF_01018"/>
    </source>
</evidence>
<dbReference type="Gene3D" id="3.40.190.10">
    <property type="entry name" value="Periplasmic binding protein-like II"/>
    <property type="match status" value="2"/>
</dbReference>
<evidence type="ECO:0000256" key="6">
    <source>
        <dbReference type="ARBA" id="ARBA00011946"/>
    </source>
</evidence>
<name>A0A5L4IJK4_CAMFE</name>
<dbReference type="PROSITE" id="PS01316">
    <property type="entry name" value="ATP_P_PHORIBOSYLTR"/>
    <property type="match status" value="1"/>
</dbReference>
<sequence>MLTVALPKGRIADETLNIFSKIFNDEFKFEDRKLTMIKDNFEFLMVRNQDIPTYVTEGAADIGVVGLDVLEEHNCDVLRLLNLKLGKCKVCIGIKNSDTLDYTKPELKIATKMPNITKNYFASKAVAAKIIKLYGSIELAPIVGLSDAIVDIVETGTTMKQNGLKVADIIMESSAHLIANKNSFITKRDEILSLYHKINSVIN</sequence>
<dbReference type="AlphaFoldDB" id="A0A5L4IJK4"/>
<accession>A0A5L4IJK4</accession>
<comment type="subunit">
    <text evidence="5 16">Heteromultimer composed of HisG and HisZ subunits.</text>
</comment>
<gene>
    <name evidence="16" type="primary">hisG</name>
    <name evidence="20" type="ORF">AAH17_01455</name>
    <name evidence="21" type="ORF">AAH24_00700</name>
    <name evidence="18" type="ORF">BVH53_00055</name>
    <name evidence="19" type="ORF">CX802_08470</name>
</gene>
<keyword evidence="9 16" id="KW-0028">Amino-acid biosynthesis</keyword>
<reference evidence="21 23" key="1">
    <citation type="submission" date="2018-05" db="EMBL/GenBank/DDBJ databases">
        <authorList>
            <consortium name="PulseNet: The National Subtyping Network for Foodborne Disease Surveillance"/>
            <person name="Tarr C.L."/>
            <person name="Trees E."/>
            <person name="Katz L.S."/>
            <person name="Carleton-Romer H.A."/>
            <person name="Stroika S."/>
            <person name="Kucerova Z."/>
            <person name="Roache K.F."/>
            <person name="Sabol A.L."/>
            <person name="Besser J."/>
            <person name="Gerner-Smidt P."/>
        </authorList>
    </citation>
    <scope>NUCLEOTIDE SEQUENCE</scope>
    <source>
        <strain evidence="20">2014D-0197</strain>
        <strain evidence="18 23">2016D-0221</strain>
        <strain evidence="21">D4313</strain>
        <strain evidence="19 22">PNUSAC001503</strain>
    </source>
</reference>
<evidence type="ECO:0000256" key="7">
    <source>
        <dbReference type="ARBA" id="ARBA00020998"/>
    </source>
</evidence>
<evidence type="ECO:0000256" key="13">
    <source>
        <dbReference type="ARBA" id="ARBA00022840"/>
    </source>
</evidence>
<dbReference type="InterPro" id="IPR024893">
    <property type="entry name" value="ATP_PRibTrfase_HisG_short"/>
</dbReference>
<evidence type="ECO:0000256" key="8">
    <source>
        <dbReference type="ARBA" id="ARBA00022490"/>
    </source>
</evidence>
<evidence type="ECO:0000256" key="2">
    <source>
        <dbReference type="ARBA" id="ARBA00004496"/>
    </source>
</evidence>
<feature type="domain" description="ATP phosphoribosyltransferase catalytic" evidence="17">
    <location>
        <begin position="47"/>
        <end position="199"/>
    </location>
</feature>